<evidence type="ECO:0000256" key="7">
    <source>
        <dbReference type="ARBA" id="ARBA00023237"/>
    </source>
</evidence>
<organism evidence="13 14">
    <name type="scientific">Chitinophaga horti</name>
    <dbReference type="NCBI Taxonomy" id="2920382"/>
    <lineage>
        <taxon>Bacteria</taxon>
        <taxon>Pseudomonadati</taxon>
        <taxon>Bacteroidota</taxon>
        <taxon>Chitinophagia</taxon>
        <taxon>Chitinophagales</taxon>
        <taxon>Chitinophagaceae</taxon>
        <taxon>Chitinophaga</taxon>
    </lineage>
</organism>
<dbReference type="InterPro" id="IPR000531">
    <property type="entry name" value="Beta-barrel_TonB"/>
</dbReference>
<dbReference type="RefSeq" id="WP_264282692.1">
    <property type="nucleotide sequence ID" value="NZ_CP107006.1"/>
</dbReference>
<evidence type="ECO:0000313" key="13">
    <source>
        <dbReference type="EMBL" id="UYQ94869.1"/>
    </source>
</evidence>
<dbReference type="InterPro" id="IPR012910">
    <property type="entry name" value="Plug_dom"/>
</dbReference>
<feature type="signal peptide" evidence="10">
    <location>
        <begin position="1"/>
        <end position="17"/>
    </location>
</feature>
<keyword evidence="7 8" id="KW-0998">Cell outer membrane</keyword>
<evidence type="ECO:0000256" key="8">
    <source>
        <dbReference type="PROSITE-ProRule" id="PRU01360"/>
    </source>
</evidence>
<comment type="similarity">
    <text evidence="8 9">Belongs to the TonB-dependent receptor family.</text>
</comment>
<evidence type="ECO:0000313" key="14">
    <source>
        <dbReference type="Proteomes" id="UP001162741"/>
    </source>
</evidence>
<keyword evidence="4 8" id="KW-0812">Transmembrane</keyword>
<evidence type="ECO:0000256" key="5">
    <source>
        <dbReference type="ARBA" id="ARBA00023077"/>
    </source>
</evidence>
<dbReference type="Pfam" id="PF07715">
    <property type="entry name" value="Plug"/>
    <property type="match status" value="1"/>
</dbReference>
<feature type="domain" description="TonB-dependent receptor-like beta-barrel" evidence="11">
    <location>
        <begin position="384"/>
        <end position="841"/>
    </location>
</feature>
<dbReference type="EMBL" id="CP107006">
    <property type="protein sequence ID" value="UYQ94869.1"/>
    <property type="molecule type" value="Genomic_DNA"/>
</dbReference>
<dbReference type="Pfam" id="PF13715">
    <property type="entry name" value="CarbopepD_reg_2"/>
    <property type="match status" value="1"/>
</dbReference>
<dbReference type="InterPro" id="IPR023996">
    <property type="entry name" value="TonB-dep_OMP_SusC/RagA"/>
</dbReference>
<keyword evidence="13" id="KW-0675">Receptor</keyword>
<accession>A0ABY6J9M1</accession>
<keyword evidence="5 9" id="KW-0798">TonB box</keyword>
<evidence type="ECO:0000259" key="12">
    <source>
        <dbReference type="Pfam" id="PF07715"/>
    </source>
</evidence>
<keyword evidence="2 8" id="KW-0813">Transport</keyword>
<dbReference type="Proteomes" id="UP001162741">
    <property type="component" value="Chromosome"/>
</dbReference>
<keyword evidence="10" id="KW-0732">Signal</keyword>
<keyword evidence="14" id="KW-1185">Reference proteome</keyword>
<dbReference type="Gene3D" id="2.170.130.10">
    <property type="entry name" value="TonB-dependent receptor, plug domain"/>
    <property type="match status" value="1"/>
</dbReference>
<evidence type="ECO:0000256" key="3">
    <source>
        <dbReference type="ARBA" id="ARBA00022452"/>
    </source>
</evidence>
<gene>
    <name evidence="13" type="ORF">MKQ68_07155</name>
</gene>
<dbReference type="InterPro" id="IPR037066">
    <property type="entry name" value="Plug_dom_sf"/>
</dbReference>
<evidence type="ECO:0000256" key="2">
    <source>
        <dbReference type="ARBA" id="ARBA00022448"/>
    </source>
</evidence>
<proteinExistence type="inferred from homology"/>
<protein>
    <submittedName>
        <fullName evidence="13">TonB-dependent receptor</fullName>
    </submittedName>
</protein>
<dbReference type="InterPro" id="IPR036942">
    <property type="entry name" value="Beta-barrel_TonB_sf"/>
</dbReference>
<dbReference type="Gene3D" id="2.60.40.1120">
    <property type="entry name" value="Carboxypeptidase-like, regulatory domain"/>
    <property type="match status" value="1"/>
</dbReference>
<dbReference type="InterPro" id="IPR039426">
    <property type="entry name" value="TonB-dep_rcpt-like"/>
</dbReference>
<dbReference type="Pfam" id="PF00593">
    <property type="entry name" value="TonB_dep_Rec_b-barrel"/>
    <property type="match status" value="1"/>
</dbReference>
<evidence type="ECO:0000259" key="11">
    <source>
        <dbReference type="Pfam" id="PF00593"/>
    </source>
</evidence>
<name>A0ABY6J9M1_9BACT</name>
<keyword evidence="6 8" id="KW-0472">Membrane</keyword>
<feature type="chain" id="PRO_5045307306" evidence="10">
    <location>
        <begin position="18"/>
        <end position="1071"/>
    </location>
</feature>
<dbReference type="NCBIfam" id="TIGR04056">
    <property type="entry name" value="OMP_RagA_SusC"/>
    <property type="match status" value="1"/>
</dbReference>
<dbReference type="NCBIfam" id="TIGR04057">
    <property type="entry name" value="SusC_RagA_signa"/>
    <property type="match status" value="1"/>
</dbReference>
<keyword evidence="3 8" id="KW-1134">Transmembrane beta strand</keyword>
<evidence type="ECO:0000256" key="1">
    <source>
        <dbReference type="ARBA" id="ARBA00004571"/>
    </source>
</evidence>
<dbReference type="PROSITE" id="PS52016">
    <property type="entry name" value="TONB_DEPENDENT_REC_3"/>
    <property type="match status" value="1"/>
</dbReference>
<dbReference type="SUPFAM" id="SSF56935">
    <property type="entry name" value="Porins"/>
    <property type="match status" value="1"/>
</dbReference>
<evidence type="ECO:0000256" key="6">
    <source>
        <dbReference type="ARBA" id="ARBA00023136"/>
    </source>
</evidence>
<comment type="subcellular location">
    <subcellularLocation>
        <location evidence="1 8">Cell outer membrane</location>
        <topology evidence="1 8">Multi-pass membrane protein</topology>
    </subcellularLocation>
</comment>
<dbReference type="InterPro" id="IPR008969">
    <property type="entry name" value="CarboxyPept-like_regulatory"/>
</dbReference>
<dbReference type="SUPFAM" id="SSF49464">
    <property type="entry name" value="Carboxypeptidase regulatory domain-like"/>
    <property type="match status" value="1"/>
</dbReference>
<evidence type="ECO:0000256" key="9">
    <source>
        <dbReference type="RuleBase" id="RU003357"/>
    </source>
</evidence>
<feature type="domain" description="TonB-dependent receptor plug" evidence="12">
    <location>
        <begin position="115"/>
        <end position="222"/>
    </location>
</feature>
<evidence type="ECO:0000256" key="10">
    <source>
        <dbReference type="SAM" id="SignalP"/>
    </source>
</evidence>
<evidence type="ECO:0000256" key="4">
    <source>
        <dbReference type="ARBA" id="ARBA00022692"/>
    </source>
</evidence>
<reference evidence="13" key="1">
    <citation type="submission" date="2022-10" db="EMBL/GenBank/DDBJ databases">
        <title>Chitinophaga sp. nov., isolated from soil.</title>
        <authorList>
            <person name="Jeon C.O."/>
        </authorList>
    </citation>
    <scope>NUCLEOTIDE SEQUENCE</scope>
    <source>
        <strain evidence="13">R8</strain>
    </source>
</reference>
<dbReference type="InterPro" id="IPR023997">
    <property type="entry name" value="TonB-dep_OMP_SusC/RagA_CS"/>
</dbReference>
<dbReference type="Gene3D" id="2.40.170.20">
    <property type="entry name" value="TonB-dependent receptor, beta-barrel domain"/>
    <property type="match status" value="1"/>
</dbReference>
<sequence length="1071" mass="118916">MKKVLVLLLTLLFPFLAAWPQTRQIRGKVTDDKKEALIGVTVSVANTSIGTVTDANGQFVLNVPGSGEVELNFSILGFKKKKLRTDGKSAVNLVLEPDMSSLNDVVVIGYQTVKRKDLTGAVSSLGPDALKDMPLSSAAEAITGRLAGVQVQTTEGRPGADITIRVRGGGSITQDNSPLYIVDGIQLDNALSVLSPQEIESIDVLKDAASTAIYGARGANGVMVITTKGGREMKTRLSYDGYAGARQIVNKLDVMKPYDFVKYQHQLYNRSADDRAAFEKNYGRWEDLDIYKNMPFTDWQDEVFGRNAFTQTHVLSVMGGSKTTSFNLNLNNTQEEGIMIESGFKRTLLSFKFDHKVNDKLKFGLNTRYSSQRIDGVGTSNTGSQGTNRLRNSVRFKPFVAPGDESSVDEFDSEYALLTNLTSPVLLAKNELRYQYRKDVILNGWFNFEIIKNLNFRSVIGTTITNSRDNVFNGSITSTARQNANMPVASMGTRELRSLTNSNTLSYRLTLPKKHQADVLIGQEIYQTDVTNSNMTVKWLPVDITADEAFAGIQKATPPAGMIQDAPTSSKGLTRQLSFFGNAKYSYDDKYLFNASLRYDGSSKFLYDNGFAAFPSAGVAWRITKESFFTPQRWLSDLKLRFTYGASGNNRIGDNLFKTMYNTSTSSYAFGEAITPGIAPLSLANPRLKWETTIARNLGLDFTLFAGRLSGAVDFYHNNTRDLLLDARVASTTGYTTQLQNIGKTENRGVEVQLNAVILNKKDFSWGANFNIGANRNKIVTLGTNPNGEPIKSYLVRSGWENNLYDFLVEVGSPIGQFYGYVTDGFYTTDDFDFNASNNTYTLKAGIPNTSAAALGAREPQPGDLKFKKFSDKADMKVGEEDRRVLGNAQPKFTGGLNQQFMYKGIDLSIFVNWSYGNKVYNANKVEYTTAYLYKDNNMLSLMNDRYKLFDENGQRVYDPGQLKAMNVNTKYWTPSLGNYTLHSFAIEDGSFLRISNVTLGYSLPEAMLKKTKVFTRVRVYATVNNLHTFTKYSGFDPEASTRRSNPLTPAVDYAAYPRSRFILGGVNVSF</sequence>